<evidence type="ECO:0000313" key="1">
    <source>
        <dbReference type="EMBL" id="TWS03095.1"/>
    </source>
</evidence>
<dbReference type="RefSeq" id="WP_130926097.1">
    <property type="nucleotide sequence ID" value="NZ_LT629689.1"/>
</dbReference>
<reference evidence="1 2" key="1">
    <citation type="submission" date="2019-06" db="EMBL/GenBank/DDBJ databases">
        <title>Pseudomonas bimorpha sp. nov. isolated from bovine raw milk and skim milk concentrate.</title>
        <authorList>
            <person name="Hofmann K."/>
            <person name="Huptas C."/>
            <person name="Doll E."/>
            <person name="Scherer S."/>
            <person name="Wenning M."/>
        </authorList>
    </citation>
    <scope>NUCLEOTIDE SEQUENCE [LARGE SCALE GENOMIC DNA]</scope>
    <source>
        <strain evidence="1 2">DSM 17835</strain>
    </source>
</reference>
<proteinExistence type="predicted"/>
<dbReference type="GeneID" id="78557613"/>
<dbReference type="EMBL" id="VFET01000014">
    <property type="protein sequence ID" value="TWS03095.1"/>
    <property type="molecule type" value="Genomic_DNA"/>
</dbReference>
<sequence length="64" mass="7119">MTTINIRPRHGDARHDLRPNRRVSLCRLLESTPSPVAGAMLQGLREPIHLENHLLFACAINPAA</sequence>
<accession>A0A5C5QCX4</accession>
<evidence type="ECO:0000313" key="2">
    <source>
        <dbReference type="Proteomes" id="UP000317951"/>
    </source>
</evidence>
<dbReference type="AlphaFoldDB" id="A0A5C5QCX4"/>
<name>A0A5C5QCX4_9PSED</name>
<protein>
    <submittedName>
        <fullName evidence="1">Uncharacterized protein</fullName>
    </submittedName>
</protein>
<gene>
    <name evidence="1" type="ORF">FIV36_17425</name>
</gene>
<organism evidence="1 2">
    <name type="scientific">Pseudomonas extremaustralis</name>
    <dbReference type="NCBI Taxonomy" id="359110"/>
    <lineage>
        <taxon>Bacteria</taxon>
        <taxon>Pseudomonadati</taxon>
        <taxon>Pseudomonadota</taxon>
        <taxon>Gammaproteobacteria</taxon>
        <taxon>Pseudomonadales</taxon>
        <taxon>Pseudomonadaceae</taxon>
        <taxon>Pseudomonas</taxon>
    </lineage>
</organism>
<comment type="caution">
    <text evidence="1">The sequence shown here is derived from an EMBL/GenBank/DDBJ whole genome shotgun (WGS) entry which is preliminary data.</text>
</comment>
<dbReference type="Proteomes" id="UP000317951">
    <property type="component" value="Unassembled WGS sequence"/>
</dbReference>